<dbReference type="AlphaFoldDB" id="A0A5A5TYD7"/>
<organism evidence="1 2">
    <name type="scientific">Leuconostoc citreum</name>
    <dbReference type="NCBI Taxonomy" id="33964"/>
    <lineage>
        <taxon>Bacteria</taxon>
        <taxon>Bacillati</taxon>
        <taxon>Bacillota</taxon>
        <taxon>Bacilli</taxon>
        <taxon>Lactobacillales</taxon>
        <taxon>Lactobacillaceae</taxon>
        <taxon>Leuconostoc</taxon>
    </lineage>
</organism>
<gene>
    <name evidence="1" type="ORF">LCIT_03510</name>
</gene>
<dbReference type="Proteomes" id="UP000323274">
    <property type="component" value="Unassembled WGS sequence"/>
</dbReference>
<protein>
    <submittedName>
        <fullName evidence="1">Uncharacterized protein</fullName>
    </submittedName>
</protein>
<evidence type="ECO:0000313" key="2">
    <source>
        <dbReference type="Proteomes" id="UP000323274"/>
    </source>
</evidence>
<reference evidence="1 2" key="1">
    <citation type="submission" date="2019-04" db="EMBL/GenBank/DDBJ databases">
        <title>A pseudo-fructophilic Leuconostoc citreum strain F192-5 isolated from peel of satsuma mandarin: the first report for isolation and characterization of strain-dependent fructophilic-like characteristics.</title>
        <authorList>
            <person name="Maeno S."/>
            <person name="Tanizawa Y."/>
            <person name="Kajikawa A."/>
            <person name="Kanesaki Y."/>
            <person name="Kubota E."/>
            <person name="Arita M."/>
            <person name="Leon D."/>
            <person name="Endo A."/>
        </authorList>
    </citation>
    <scope>NUCLEOTIDE SEQUENCE [LARGE SCALE GENOMIC DNA]</scope>
    <source>
        <strain evidence="1 2">F192-5</strain>
    </source>
</reference>
<name>A0A5A5TYD7_LEUCI</name>
<accession>A0A5A5TYD7</accession>
<sequence>MHFEKFANFFRWVNQHIYCAHKQYVRRPLNDSLTFYTYECNRCGKRKKDW</sequence>
<proteinExistence type="predicted"/>
<dbReference type="EMBL" id="BJJW01000002">
    <property type="protein sequence ID" value="GDZ83109.1"/>
    <property type="molecule type" value="Genomic_DNA"/>
</dbReference>
<evidence type="ECO:0000313" key="1">
    <source>
        <dbReference type="EMBL" id="GDZ83109.1"/>
    </source>
</evidence>
<comment type="caution">
    <text evidence="1">The sequence shown here is derived from an EMBL/GenBank/DDBJ whole genome shotgun (WGS) entry which is preliminary data.</text>
</comment>